<dbReference type="GO" id="GO:0016020">
    <property type="term" value="C:membrane"/>
    <property type="evidence" value="ECO:0007669"/>
    <property type="project" value="UniProtKB-SubCell"/>
</dbReference>
<comment type="caution">
    <text evidence="2">Lacks conserved residue(s) required for the propagation of feature annotation.</text>
</comment>
<evidence type="ECO:0000313" key="6">
    <source>
        <dbReference type="EMBL" id="ROT65134.1"/>
    </source>
</evidence>
<dbReference type="CDD" id="cd00054">
    <property type="entry name" value="EGF_CA"/>
    <property type="match status" value="2"/>
</dbReference>
<gene>
    <name evidence="6" type="ORF">C7M84_016917</name>
</gene>
<dbReference type="Proteomes" id="UP000283509">
    <property type="component" value="Unassembled WGS sequence"/>
</dbReference>
<feature type="compositionally biased region" description="Polar residues" evidence="3">
    <location>
        <begin position="374"/>
        <end position="383"/>
    </location>
</feature>
<feature type="domain" description="Laminin G" evidence="4">
    <location>
        <begin position="563"/>
        <end position="655"/>
    </location>
</feature>
<dbReference type="PROSITE" id="PS00022">
    <property type="entry name" value="EGF_1"/>
    <property type="match status" value="2"/>
</dbReference>
<dbReference type="AlphaFoldDB" id="A0A3R7PAB7"/>
<feature type="region of interest" description="Disordered" evidence="3">
    <location>
        <begin position="450"/>
        <end position="476"/>
    </location>
</feature>
<feature type="disulfide bond" evidence="2">
    <location>
        <begin position="224"/>
        <end position="233"/>
    </location>
</feature>
<dbReference type="InterPro" id="IPR001791">
    <property type="entry name" value="Laminin_G"/>
</dbReference>
<reference evidence="6 7" key="2">
    <citation type="submission" date="2019-01" db="EMBL/GenBank/DDBJ databases">
        <title>The decoding of complex shrimp genome reveals the adaptation for benthos swimmer, frequently molting mechanism and breeding impact on genome.</title>
        <authorList>
            <person name="Sun Y."/>
            <person name="Gao Y."/>
            <person name="Yu Y."/>
        </authorList>
    </citation>
    <scope>NUCLEOTIDE SEQUENCE [LARGE SCALE GENOMIC DNA]</scope>
    <source>
        <tissue evidence="6">Muscle</tissue>
    </source>
</reference>
<dbReference type="SMART" id="SM00181">
    <property type="entry name" value="EGF"/>
    <property type="match status" value="2"/>
</dbReference>
<evidence type="ECO:0000259" key="5">
    <source>
        <dbReference type="PROSITE" id="PS50026"/>
    </source>
</evidence>
<dbReference type="Gene3D" id="2.10.25.10">
    <property type="entry name" value="Laminin"/>
    <property type="match status" value="1"/>
</dbReference>
<evidence type="ECO:0000313" key="7">
    <source>
        <dbReference type="Proteomes" id="UP000283509"/>
    </source>
</evidence>
<reference evidence="6 7" key="1">
    <citation type="submission" date="2018-04" db="EMBL/GenBank/DDBJ databases">
        <authorList>
            <person name="Zhang X."/>
            <person name="Yuan J."/>
            <person name="Li F."/>
            <person name="Xiang J."/>
        </authorList>
    </citation>
    <scope>NUCLEOTIDE SEQUENCE [LARGE SCALE GENOMIC DNA]</scope>
    <source>
        <tissue evidence="6">Muscle</tissue>
    </source>
</reference>
<proteinExistence type="predicted"/>
<dbReference type="Pfam" id="PF00008">
    <property type="entry name" value="EGF"/>
    <property type="match status" value="1"/>
</dbReference>
<feature type="non-terminal residue" evidence="6">
    <location>
        <position position="655"/>
    </location>
</feature>
<dbReference type="InterPro" id="IPR013320">
    <property type="entry name" value="ConA-like_dom_sf"/>
</dbReference>
<keyword evidence="2" id="KW-0245">EGF-like domain</keyword>
<name>A0A3R7PAB7_PENVA</name>
<dbReference type="PANTHER" id="PTHR15036:SF85">
    <property type="entry name" value="SP2353, ISOFORM A"/>
    <property type="match status" value="1"/>
</dbReference>
<evidence type="ECO:0000256" key="2">
    <source>
        <dbReference type="PROSITE-ProRule" id="PRU00076"/>
    </source>
</evidence>
<feature type="disulfide bond" evidence="2">
    <location>
        <begin position="550"/>
        <end position="559"/>
    </location>
</feature>
<accession>A0A3R7PAB7</accession>
<dbReference type="PROSITE" id="PS50025">
    <property type="entry name" value="LAM_G_DOMAIN"/>
    <property type="match status" value="2"/>
</dbReference>
<dbReference type="Gene3D" id="2.60.120.200">
    <property type="match status" value="2"/>
</dbReference>
<dbReference type="EMBL" id="QCYY01003137">
    <property type="protein sequence ID" value="ROT65134.1"/>
    <property type="molecule type" value="Genomic_DNA"/>
</dbReference>
<feature type="domain" description="Laminin G" evidence="4">
    <location>
        <begin position="252"/>
        <end position="490"/>
    </location>
</feature>
<comment type="caution">
    <text evidence="6">The sequence shown here is derived from an EMBL/GenBank/DDBJ whole genome shotgun (WGS) entry which is preliminary data.</text>
</comment>
<dbReference type="STRING" id="6689.A0A3R7PAB7"/>
<feature type="compositionally biased region" description="Pro residues" evidence="3">
    <location>
        <begin position="456"/>
        <end position="471"/>
    </location>
</feature>
<protein>
    <submittedName>
        <fullName evidence="6">Putative neural-cadherin</fullName>
    </submittedName>
</protein>
<dbReference type="SUPFAM" id="SSF49899">
    <property type="entry name" value="Concanavalin A-like lectins/glucanases"/>
    <property type="match status" value="2"/>
</dbReference>
<keyword evidence="1 2" id="KW-1015">Disulfide bond</keyword>
<keyword evidence="7" id="KW-1185">Reference proteome</keyword>
<dbReference type="InterPro" id="IPR050372">
    <property type="entry name" value="Neurexin-related_CASP"/>
</dbReference>
<organism evidence="6 7">
    <name type="scientific">Penaeus vannamei</name>
    <name type="common">Whiteleg shrimp</name>
    <name type="synonym">Litopenaeus vannamei</name>
    <dbReference type="NCBI Taxonomy" id="6689"/>
    <lineage>
        <taxon>Eukaryota</taxon>
        <taxon>Metazoa</taxon>
        <taxon>Ecdysozoa</taxon>
        <taxon>Arthropoda</taxon>
        <taxon>Crustacea</taxon>
        <taxon>Multicrustacea</taxon>
        <taxon>Malacostraca</taxon>
        <taxon>Eumalacostraca</taxon>
        <taxon>Eucarida</taxon>
        <taxon>Decapoda</taxon>
        <taxon>Dendrobranchiata</taxon>
        <taxon>Penaeoidea</taxon>
        <taxon>Penaeidae</taxon>
        <taxon>Penaeus</taxon>
    </lineage>
</organism>
<feature type="region of interest" description="Disordered" evidence="3">
    <location>
        <begin position="370"/>
        <end position="397"/>
    </location>
</feature>
<dbReference type="SMART" id="SM00282">
    <property type="entry name" value="LamG"/>
    <property type="match status" value="1"/>
</dbReference>
<dbReference type="PROSITE" id="PS01186">
    <property type="entry name" value="EGF_2"/>
    <property type="match status" value="1"/>
</dbReference>
<feature type="domain" description="EGF-like" evidence="5">
    <location>
        <begin position="198"/>
        <end position="234"/>
    </location>
</feature>
<evidence type="ECO:0000256" key="1">
    <source>
        <dbReference type="ARBA" id="ARBA00023157"/>
    </source>
</evidence>
<dbReference type="OrthoDB" id="6252479at2759"/>
<dbReference type="CDD" id="cd00110">
    <property type="entry name" value="LamG"/>
    <property type="match status" value="2"/>
</dbReference>
<evidence type="ECO:0000256" key="3">
    <source>
        <dbReference type="SAM" id="MobiDB-lite"/>
    </source>
</evidence>
<sequence>MAGDVSLYHQTVEIRISYELGFKVNDASQGQTGVNANVTVKVTSLSQQVVSAATPLTLAADPYYVGASSILDRLVVAARAWVEGSSEGVQAVSVQKVDGPSAPSTRVWLTSPGVSNLDHVLLHRKDELEHTIGVSITDVGVGTCEEAAQEDLGCSEGCAAQASVTSGFSVVDANTSAVVGPWVGVHSGCGCARFAPADDTVCSADTCLNGGHCVPTPTGTRCICPHGTFGSRCKILSRHFEGGGPGGETGGRNQMEEDLGGWAWVPSIPSCAEVHLSLEVLTGSPDATLLYSGPDHLPPAQGANSDMLALELRGGRPSLLLDLGAGPAALSLNASYSLADSTWHRLDLIWKDELVEMIVDLCSGASIDGPPAKSSKSALNDSETPTSSPPIPPDAHTCRGAARLSRGALLLNAAQPLQVGGLAHPPPAHTVYGWPKPILARPLRGCVRNLRINGEHPPPPPPPHPHHPPTLPQQYPHPLRPPHVIFHSVCLLSVLSEAVFFVFQLIDLGHGLLGQKSSPGCKSADCLASGISCGVHGRCHGSPGYLRCECQPGWSGPDCATPSTPTAFQVNSYVKLALSFTPLAYTTTVHLRFRTWQRRGELVVLSSQHGRDRFAVQLDNGRLCLVLQLHPDPQRSLCLTRAQVTDGQWHTVSAS</sequence>
<dbReference type="PROSITE" id="PS50026">
    <property type="entry name" value="EGF_3"/>
    <property type="match status" value="2"/>
</dbReference>
<dbReference type="InterPro" id="IPR000742">
    <property type="entry name" value="EGF"/>
</dbReference>
<dbReference type="PANTHER" id="PTHR15036">
    <property type="entry name" value="PIKACHURIN-LIKE PROTEIN"/>
    <property type="match status" value="1"/>
</dbReference>
<dbReference type="Pfam" id="PF02210">
    <property type="entry name" value="Laminin_G_2"/>
    <property type="match status" value="2"/>
</dbReference>
<evidence type="ECO:0000259" key="4">
    <source>
        <dbReference type="PROSITE" id="PS50025"/>
    </source>
</evidence>
<feature type="domain" description="EGF-like" evidence="5">
    <location>
        <begin position="522"/>
        <end position="560"/>
    </location>
</feature>